<comment type="caution">
    <text evidence="1">The sequence shown here is derived from an EMBL/GenBank/DDBJ whole genome shotgun (WGS) entry which is preliminary data.</text>
</comment>
<dbReference type="AlphaFoldDB" id="A0A6A4XCF2"/>
<gene>
    <name evidence="1" type="ORF">FJT64_016513</name>
</gene>
<evidence type="ECO:0000313" key="1">
    <source>
        <dbReference type="EMBL" id="KAF0312818.1"/>
    </source>
</evidence>
<dbReference type="OrthoDB" id="542841at2759"/>
<sequence length="79" mass="8716">MNRATFFLAEGDTIAEEVAARPVDASYRSKRLRRSSTLHSGLDLKQLASSHVGNERRVLVLYSGGTIGMEKTADSDFEQ</sequence>
<protein>
    <submittedName>
        <fullName evidence="1">Uncharacterized protein</fullName>
    </submittedName>
</protein>
<evidence type="ECO:0000313" key="2">
    <source>
        <dbReference type="Proteomes" id="UP000440578"/>
    </source>
</evidence>
<name>A0A6A4XCF2_AMPAM</name>
<reference evidence="1 2" key="1">
    <citation type="submission" date="2019-07" db="EMBL/GenBank/DDBJ databases">
        <title>Draft genome assembly of a fouling barnacle, Amphibalanus amphitrite (Darwin, 1854): The first reference genome for Thecostraca.</title>
        <authorList>
            <person name="Kim W."/>
        </authorList>
    </citation>
    <scope>NUCLEOTIDE SEQUENCE [LARGE SCALE GENOMIC DNA]</scope>
    <source>
        <strain evidence="1">SNU_AA5</strain>
        <tissue evidence="1">Soma without cirri and trophi</tissue>
    </source>
</reference>
<proteinExistence type="predicted"/>
<dbReference type="Proteomes" id="UP000440578">
    <property type="component" value="Unassembled WGS sequence"/>
</dbReference>
<keyword evidence="2" id="KW-1185">Reference proteome</keyword>
<organism evidence="1 2">
    <name type="scientific">Amphibalanus amphitrite</name>
    <name type="common">Striped barnacle</name>
    <name type="synonym">Balanus amphitrite</name>
    <dbReference type="NCBI Taxonomy" id="1232801"/>
    <lineage>
        <taxon>Eukaryota</taxon>
        <taxon>Metazoa</taxon>
        <taxon>Ecdysozoa</taxon>
        <taxon>Arthropoda</taxon>
        <taxon>Crustacea</taxon>
        <taxon>Multicrustacea</taxon>
        <taxon>Cirripedia</taxon>
        <taxon>Thoracica</taxon>
        <taxon>Thoracicalcarea</taxon>
        <taxon>Balanomorpha</taxon>
        <taxon>Balanoidea</taxon>
        <taxon>Balanidae</taxon>
        <taxon>Amphibalaninae</taxon>
        <taxon>Amphibalanus</taxon>
    </lineage>
</organism>
<dbReference type="EMBL" id="VIIS01000134">
    <property type="protein sequence ID" value="KAF0312818.1"/>
    <property type="molecule type" value="Genomic_DNA"/>
</dbReference>
<accession>A0A6A4XCF2</accession>